<dbReference type="EMBL" id="JBHSMI010000052">
    <property type="protein sequence ID" value="MFC5406259.1"/>
    <property type="molecule type" value="Genomic_DNA"/>
</dbReference>
<comment type="subcellular location">
    <subcellularLocation>
        <location evidence="1 7">Cell membrane</location>
        <topology evidence="1 7">Multi-pass membrane protein</topology>
    </subcellularLocation>
</comment>
<feature type="transmembrane region" description="Helical" evidence="7">
    <location>
        <begin position="249"/>
        <end position="270"/>
    </location>
</feature>
<keyword evidence="3" id="KW-1003">Cell membrane</keyword>
<feature type="transmembrane region" description="Helical" evidence="7">
    <location>
        <begin position="12"/>
        <end position="37"/>
    </location>
</feature>
<keyword evidence="10" id="KW-1185">Reference proteome</keyword>
<comment type="similarity">
    <text evidence="7">Belongs to the binding-protein-dependent transport system permease family.</text>
</comment>
<evidence type="ECO:0000256" key="7">
    <source>
        <dbReference type="RuleBase" id="RU363032"/>
    </source>
</evidence>
<evidence type="ECO:0000256" key="5">
    <source>
        <dbReference type="ARBA" id="ARBA00022989"/>
    </source>
</evidence>
<name>A0ABW0HYS0_9BACL</name>
<feature type="transmembrane region" description="Helical" evidence="7">
    <location>
        <begin position="77"/>
        <end position="99"/>
    </location>
</feature>
<accession>A0ABW0HYS0</accession>
<dbReference type="SUPFAM" id="SSF161098">
    <property type="entry name" value="MetI-like"/>
    <property type="match status" value="1"/>
</dbReference>
<comment type="caution">
    <text evidence="9">The sequence shown here is derived from an EMBL/GenBank/DDBJ whole genome shotgun (WGS) entry which is preliminary data.</text>
</comment>
<dbReference type="Pfam" id="PF00528">
    <property type="entry name" value="BPD_transp_1"/>
    <property type="match status" value="1"/>
</dbReference>
<keyword evidence="4 7" id="KW-0812">Transmembrane</keyword>
<dbReference type="PANTHER" id="PTHR43744">
    <property type="entry name" value="ABC TRANSPORTER PERMEASE PROTEIN MG189-RELATED-RELATED"/>
    <property type="match status" value="1"/>
</dbReference>
<evidence type="ECO:0000256" key="6">
    <source>
        <dbReference type="ARBA" id="ARBA00023136"/>
    </source>
</evidence>
<keyword evidence="2 7" id="KW-0813">Transport</keyword>
<reference evidence="10" key="1">
    <citation type="journal article" date="2019" name="Int. J. Syst. Evol. Microbiol.">
        <title>The Global Catalogue of Microorganisms (GCM) 10K type strain sequencing project: providing services to taxonomists for standard genome sequencing and annotation.</title>
        <authorList>
            <consortium name="The Broad Institute Genomics Platform"/>
            <consortium name="The Broad Institute Genome Sequencing Center for Infectious Disease"/>
            <person name="Wu L."/>
            <person name="Ma J."/>
        </authorList>
    </citation>
    <scope>NUCLEOTIDE SEQUENCE [LARGE SCALE GENOMIC DNA]</scope>
    <source>
        <strain evidence="10">CGMCC 1.18575</strain>
    </source>
</reference>
<feature type="transmembrane region" description="Helical" evidence="7">
    <location>
        <begin position="142"/>
        <end position="164"/>
    </location>
</feature>
<dbReference type="InterPro" id="IPR000515">
    <property type="entry name" value="MetI-like"/>
</dbReference>
<dbReference type="Proteomes" id="UP001596113">
    <property type="component" value="Unassembled WGS sequence"/>
</dbReference>
<gene>
    <name evidence="9" type="ORF">ACFPOF_26255</name>
</gene>
<proteinExistence type="inferred from homology"/>
<evidence type="ECO:0000256" key="4">
    <source>
        <dbReference type="ARBA" id="ARBA00022692"/>
    </source>
</evidence>
<keyword evidence="6 7" id="KW-0472">Membrane</keyword>
<dbReference type="RefSeq" id="WP_378138294.1">
    <property type="nucleotide sequence ID" value="NZ_JBHSMI010000052.1"/>
</dbReference>
<sequence>MGLRLRLSGRDFVQLLLYALLAVTLFLTLAPIFYMLFSSLKSNSQIIGNFWSLPSPAEWGNYGEAFRGIARYMLNTILYALAGSGLVILLSSLSGYAFAKRKFPGKEFLFLLMLTLMMIPGILTLIPSYVLYSRLGLTDTPWVIIIAHAAAGQIMGTFLCRTFIAGIPSELFESARMDGASETVVYFRMVMPLSAPIISTVFIMQSVAIYNDYIWPLLTISDNRLQMLGVGLTLFTNQFGISDMGLQSAAYAISSVPLILVFMFGMKYFIQGVTSGALKM</sequence>
<evidence type="ECO:0000256" key="2">
    <source>
        <dbReference type="ARBA" id="ARBA00022448"/>
    </source>
</evidence>
<feature type="domain" description="ABC transmembrane type-1" evidence="8">
    <location>
        <begin position="73"/>
        <end position="268"/>
    </location>
</feature>
<keyword evidence="5 7" id="KW-1133">Transmembrane helix</keyword>
<protein>
    <submittedName>
        <fullName evidence="9">Carbohydrate ABC transporter permease</fullName>
    </submittedName>
</protein>
<dbReference type="Gene3D" id="1.10.3720.10">
    <property type="entry name" value="MetI-like"/>
    <property type="match status" value="1"/>
</dbReference>
<evidence type="ECO:0000256" key="3">
    <source>
        <dbReference type="ARBA" id="ARBA00022475"/>
    </source>
</evidence>
<feature type="transmembrane region" description="Helical" evidence="7">
    <location>
        <begin position="185"/>
        <end position="210"/>
    </location>
</feature>
<dbReference type="InterPro" id="IPR035906">
    <property type="entry name" value="MetI-like_sf"/>
</dbReference>
<dbReference type="PANTHER" id="PTHR43744:SF12">
    <property type="entry name" value="ABC TRANSPORTER PERMEASE PROTEIN MG189-RELATED"/>
    <property type="match status" value="1"/>
</dbReference>
<evidence type="ECO:0000313" key="10">
    <source>
        <dbReference type="Proteomes" id="UP001596113"/>
    </source>
</evidence>
<evidence type="ECO:0000256" key="1">
    <source>
        <dbReference type="ARBA" id="ARBA00004651"/>
    </source>
</evidence>
<dbReference type="CDD" id="cd06261">
    <property type="entry name" value="TM_PBP2"/>
    <property type="match status" value="1"/>
</dbReference>
<feature type="transmembrane region" description="Helical" evidence="7">
    <location>
        <begin position="108"/>
        <end position="130"/>
    </location>
</feature>
<organism evidence="9 10">
    <name type="scientific">Cohnella soli</name>
    <dbReference type="NCBI Taxonomy" id="425005"/>
    <lineage>
        <taxon>Bacteria</taxon>
        <taxon>Bacillati</taxon>
        <taxon>Bacillota</taxon>
        <taxon>Bacilli</taxon>
        <taxon>Bacillales</taxon>
        <taxon>Paenibacillaceae</taxon>
        <taxon>Cohnella</taxon>
    </lineage>
</organism>
<evidence type="ECO:0000259" key="8">
    <source>
        <dbReference type="PROSITE" id="PS50928"/>
    </source>
</evidence>
<dbReference type="PROSITE" id="PS50928">
    <property type="entry name" value="ABC_TM1"/>
    <property type="match status" value="1"/>
</dbReference>
<evidence type="ECO:0000313" key="9">
    <source>
        <dbReference type="EMBL" id="MFC5406259.1"/>
    </source>
</evidence>